<evidence type="ECO:0000313" key="4">
    <source>
        <dbReference type="Proteomes" id="UP000182841"/>
    </source>
</evidence>
<dbReference type="Pfam" id="PF02734">
    <property type="entry name" value="Dak2"/>
    <property type="match status" value="1"/>
</dbReference>
<feature type="region of interest" description="Disordered" evidence="1">
    <location>
        <begin position="208"/>
        <end position="245"/>
    </location>
</feature>
<dbReference type="PROSITE" id="PS51480">
    <property type="entry name" value="DHAL"/>
    <property type="match status" value="1"/>
</dbReference>
<dbReference type="Gene3D" id="1.25.40.340">
    <property type="match status" value="1"/>
</dbReference>
<evidence type="ECO:0000313" key="3">
    <source>
        <dbReference type="EMBL" id="SES24578.1"/>
    </source>
</evidence>
<dbReference type="STRING" id="943816.AN217_22710"/>
<dbReference type="SMART" id="SM01121">
    <property type="entry name" value="Dak1_2"/>
    <property type="match status" value="1"/>
</dbReference>
<feature type="compositionally biased region" description="Low complexity" evidence="1">
    <location>
        <begin position="208"/>
        <end position="243"/>
    </location>
</feature>
<dbReference type="SMART" id="SM01120">
    <property type="entry name" value="Dak2"/>
    <property type="match status" value="1"/>
</dbReference>
<dbReference type="AlphaFoldDB" id="A0A1H9VSR1"/>
<dbReference type="PANTHER" id="PTHR33434:SF4">
    <property type="entry name" value="PHOSPHATASE PROTEIN"/>
    <property type="match status" value="1"/>
</dbReference>
<proteinExistence type="predicted"/>
<dbReference type="OrthoDB" id="9760324at2"/>
<feature type="domain" description="DhaL" evidence="2">
    <location>
        <begin position="8"/>
        <end position="201"/>
    </location>
</feature>
<dbReference type="PANTHER" id="PTHR33434">
    <property type="entry name" value="DEGV DOMAIN-CONTAINING PROTEIN DR_1986-RELATED"/>
    <property type="match status" value="1"/>
</dbReference>
<dbReference type="Proteomes" id="UP000182841">
    <property type="component" value="Unassembled WGS sequence"/>
</dbReference>
<sequence>MPQPLDAAAVRRWCALGREALRAHCARMDAINVFPVADGDTGTNLCLTFEAACEALPARDGAGEAADGAADGEPGAGAVLRAMARAALLAARGNSGAILAEYLRGMAQGLGEADGPPAERLSDALRGGASAAYAAVAHPVEGTMLTVAEAAAAAAEAGDDPVAAARRALDATPDRLEALARAGVVDAGGLGLTVLLTALWAALGEQVPGGEPAAATGEPSAAPAGPVAPGASAAPAALPADGSPQPPFRPEFEVMYLLAAEDPAAVDALRARLDPLGDSLVVGGGEGLWSVHVHVADAGAAVEAGLAAGRPHRIRITHLPMAGAGDGAPGGPRCAAEGPEQGPDPGARAVVAVVPGEGLAALCRRAGAAVLSAIDAAAAMGGADDVRAVGAVGSVGSVGGIGEGALVAAVRATGAGEVALLPNDSGLHPVAARAADTVRAAGIRCAVIPTRAAVQGLAALAVHQPDRRFDEDVVTMTSAAGATRYAEVTVAERRSWTSAGICQAGDVLGLVDGDVALIGSGTERVATEVLDRMLAAGGELVTLVLGADAPAGLAAALERHVRECHLAVDTVVHEGRQHEAELLIGVE</sequence>
<organism evidence="3 4">
    <name type="scientific">Streptomyces qinglanensis</name>
    <dbReference type="NCBI Taxonomy" id="943816"/>
    <lineage>
        <taxon>Bacteria</taxon>
        <taxon>Bacillati</taxon>
        <taxon>Actinomycetota</taxon>
        <taxon>Actinomycetes</taxon>
        <taxon>Kitasatosporales</taxon>
        <taxon>Streptomycetaceae</taxon>
        <taxon>Streptomyces</taxon>
    </lineage>
</organism>
<dbReference type="RefSeq" id="WP_075002485.1">
    <property type="nucleotide sequence ID" value="NZ_FOGO01000013.1"/>
</dbReference>
<dbReference type="InterPro" id="IPR050270">
    <property type="entry name" value="DegV_domain_contain"/>
</dbReference>
<reference evidence="4" key="1">
    <citation type="submission" date="2016-10" db="EMBL/GenBank/DDBJ databases">
        <authorList>
            <person name="Varghese N."/>
            <person name="Submissions S."/>
        </authorList>
    </citation>
    <scope>NUCLEOTIDE SEQUENCE [LARGE SCALE GENOMIC DNA]</scope>
    <source>
        <strain evidence="4">CGMCC 4.6825</strain>
    </source>
</reference>
<name>A0A1H9VSR1_9ACTN</name>
<accession>A0A1H9VSR1</accession>
<evidence type="ECO:0000256" key="1">
    <source>
        <dbReference type="SAM" id="MobiDB-lite"/>
    </source>
</evidence>
<dbReference type="InterPro" id="IPR036117">
    <property type="entry name" value="DhaL_dom_sf"/>
</dbReference>
<dbReference type="GO" id="GO:0004371">
    <property type="term" value="F:glycerone kinase activity"/>
    <property type="evidence" value="ECO:0007669"/>
    <property type="project" value="InterPro"/>
</dbReference>
<dbReference type="SUPFAM" id="SSF101473">
    <property type="entry name" value="DhaL-like"/>
    <property type="match status" value="1"/>
</dbReference>
<dbReference type="InterPro" id="IPR033470">
    <property type="entry name" value="FakA-like_C"/>
</dbReference>
<dbReference type="InterPro" id="IPR004007">
    <property type="entry name" value="DhaL_dom"/>
</dbReference>
<gene>
    <name evidence="3" type="ORF">SAMN05421870_11377</name>
</gene>
<protein>
    <recommendedName>
        <fullName evidence="2">DhaL domain-containing protein</fullName>
    </recommendedName>
</protein>
<dbReference type="InterPro" id="IPR048394">
    <property type="entry name" value="FakA-like_M"/>
</dbReference>
<dbReference type="EMBL" id="FOGO01000013">
    <property type="protein sequence ID" value="SES24578.1"/>
    <property type="molecule type" value="Genomic_DNA"/>
</dbReference>
<dbReference type="Pfam" id="PF21645">
    <property type="entry name" value="FakA-like_M"/>
    <property type="match status" value="1"/>
</dbReference>
<evidence type="ECO:0000259" key="2">
    <source>
        <dbReference type="PROSITE" id="PS51480"/>
    </source>
</evidence>
<dbReference type="Pfam" id="PF13684">
    <property type="entry name" value="FakA-like_C"/>
    <property type="match status" value="1"/>
</dbReference>
<keyword evidence="4" id="KW-1185">Reference proteome</keyword>
<dbReference type="GO" id="GO:0006071">
    <property type="term" value="P:glycerol metabolic process"/>
    <property type="evidence" value="ECO:0007669"/>
    <property type="project" value="InterPro"/>
</dbReference>